<evidence type="ECO:0000256" key="1">
    <source>
        <dbReference type="ARBA" id="ARBA00005417"/>
    </source>
</evidence>
<evidence type="ECO:0000256" key="3">
    <source>
        <dbReference type="ARBA" id="ARBA00022741"/>
    </source>
</evidence>
<keyword evidence="2" id="KW-0813">Transport</keyword>
<keyword evidence="4 6" id="KW-0067">ATP-binding</keyword>
<feature type="domain" description="ABC transporter" evidence="5">
    <location>
        <begin position="2"/>
        <end position="210"/>
    </location>
</feature>
<accession>A0A1I5M8E2</accession>
<dbReference type="Proteomes" id="UP000199236">
    <property type="component" value="Unassembled WGS sequence"/>
</dbReference>
<dbReference type="Pfam" id="PF00005">
    <property type="entry name" value="ABC_tran"/>
    <property type="match status" value="1"/>
</dbReference>
<dbReference type="GO" id="GO:0016887">
    <property type="term" value="F:ATP hydrolysis activity"/>
    <property type="evidence" value="ECO:0007669"/>
    <property type="project" value="InterPro"/>
</dbReference>
<evidence type="ECO:0000256" key="2">
    <source>
        <dbReference type="ARBA" id="ARBA00022448"/>
    </source>
</evidence>
<proteinExistence type="inferred from homology"/>
<dbReference type="PROSITE" id="PS50893">
    <property type="entry name" value="ABC_TRANSPORTER_2"/>
    <property type="match status" value="1"/>
</dbReference>
<dbReference type="STRING" id="655353.SAMN04488056_1207"/>
<evidence type="ECO:0000259" key="5">
    <source>
        <dbReference type="PROSITE" id="PS50893"/>
    </source>
</evidence>
<evidence type="ECO:0000313" key="6">
    <source>
        <dbReference type="EMBL" id="SFP05763.1"/>
    </source>
</evidence>
<dbReference type="PANTHER" id="PTHR42788:SF13">
    <property type="entry name" value="ALIPHATIC SULFONATES IMPORT ATP-BINDING PROTEIN SSUB"/>
    <property type="match status" value="1"/>
</dbReference>
<dbReference type="GO" id="GO:0005524">
    <property type="term" value="F:ATP binding"/>
    <property type="evidence" value="ECO:0007669"/>
    <property type="project" value="UniProtKB-KW"/>
</dbReference>
<comment type="similarity">
    <text evidence="1">Belongs to the ABC transporter superfamily.</text>
</comment>
<evidence type="ECO:0000256" key="4">
    <source>
        <dbReference type="ARBA" id="ARBA00022840"/>
    </source>
</evidence>
<dbReference type="Gene3D" id="3.40.50.300">
    <property type="entry name" value="P-loop containing nucleotide triphosphate hydrolases"/>
    <property type="match status" value="1"/>
</dbReference>
<protein>
    <submittedName>
        <fullName evidence="6">NitT/TauT family transport system ATP-binding protein</fullName>
    </submittedName>
</protein>
<keyword evidence="7" id="KW-1185">Reference proteome</keyword>
<dbReference type="InterPro" id="IPR050166">
    <property type="entry name" value="ABC_transporter_ATP-bind"/>
</dbReference>
<keyword evidence="3" id="KW-0547">Nucleotide-binding</keyword>
<dbReference type="PROSITE" id="PS00211">
    <property type="entry name" value="ABC_TRANSPORTER_1"/>
    <property type="match status" value="1"/>
</dbReference>
<dbReference type="InterPro" id="IPR017871">
    <property type="entry name" value="ABC_transporter-like_CS"/>
</dbReference>
<evidence type="ECO:0000313" key="7">
    <source>
        <dbReference type="Proteomes" id="UP000199236"/>
    </source>
</evidence>
<dbReference type="InterPro" id="IPR027417">
    <property type="entry name" value="P-loop_NTPase"/>
</dbReference>
<dbReference type="SMART" id="SM00382">
    <property type="entry name" value="AAA"/>
    <property type="match status" value="1"/>
</dbReference>
<reference evidence="6 7" key="1">
    <citation type="submission" date="2016-10" db="EMBL/GenBank/DDBJ databases">
        <authorList>
            <person name="de Groot N.N."/>
        </authorList>
    </citation>
    <scope>NUCLEOTIDE SEQUENCE [LARGE SCALE GENOMIC DNA]</scope>
    <source>
        <strain evidence="6 7">CGMCC 1.9157</strain>
    </source>
</reference>
<dbReference type="SUPFAM" id="SSF52540">
    <property type="entry name" value="P-loop containing nucleoside triphosphate hydrolases"/>
    <property type="match status" value="1"/>
</dbReference>
<dbReference type="RefSeq" id="WP_175528217.1">
    <property type="nucleotide sequence ID" value="NZ_FOVR01000020.1"/>
</dbReference>
<dbReference type="EMBL" id="FOVR01000020">
    <property type="protein sequence ID" value="SFP05763.1"/>
    <property type="molecule type" value="Genomic_DNA"/>
</dbReference>
<organism evidence="6 7">
    <name type="scientific">Cohaesibacter marisflavi</name>
    <dbReference type="NCBI Taxonomy" id="655353"/>
    <lineage>
        <taxon>Bacteria</taxon>
        <taxon>Pseudomonadati</taxon>
        <taxon>Pseudomonadota</taxon>
        <taxon>Alphaproteobacteria</taxon>
        <taxon>Hyphomicrobiales</taxon>
        <taxon>Cohaesibacteraceae</taxon>
    </lineage>
</organism>
<dbReference type="AlphaFoldDB" id="A0A1I5M8E2"/>
<dbReference type="InterPro" id="IPR003593">
    <property type="entry name" value="AAA+_ATPase"/>
</dbReference>
<gene>
    <name evidence="6" type="ORF">SAMN04488056_1207</name>
</gene>
<dbReference type="InterPro" id="IPR003439">
    <property type="entry name" value="ABC_transporter-like_ATP-bd"/>
</dbReference>
<sequence length="210" mass="22981">MIQLNHASKSYGSKVVLQDICLNLNKGDVVGLLGPSGSGKSTILGLIAKVIQPDRGGCGTASDHIGYVFQDHRLLPWKTALENVLFALEATSDKSSQSNMKQRARKALTDVGLEKATHYFPKQLSGGMCQRVSIARAFAIEPDILLLDEPLSALDSSRRSSILADLKRMIRQRPDMAVIYVTHNRNELADIVKYTYEISGGQLLLADKSI</sequence>
<dbReference type="PANTHER" id="PTHR42788">
    <property type="entry name" value="TAURINE IMPORT ATP-BINDING PROTEIN-RELATED"/>
    <property type="match status" value="1"/>
</dbReference>
<name>A0A1I5M8E2_9HYPH</name>